<evidence type="ECO:0000313" key="3">
    <source>
        <dbReference type="Proteomes" id="UP001059610"/>
    </source>
</evidence>
<feature type="transmembrane region" description="Helical" evidence="1">
    <location>
        <begin position="117"/>
        <end position="138"/>
    </location>
</feature>
<keyword evidence="1" id="KW-1133">Transmembrane helix</keyword>
<dbReference type="EMBL" id="BRLJ01000002">
    <property type="protein sequence ID" value="GKX62525.1"/>
    <property type="molecule type" value="Genomic_DNA"/>
</dbReference>
<dbReference type="PANTHER" id="PTHR38095">
    <property type="entry name" value="ANAEROBIC DIMETHYL SULFOXIDE REDUCTASE CHAIN YNFH"/>
    <property type="match status" value="1"/>
</dbReference>
<keyword evidence="1" id="KW-0472">Membrane</keyword>
<feature type="transmembrane region" description="Helical" evidence="1">
    <location>
        <begin position="252"/>
        <end position="271"/>
    </location>
</feature>
<feature type="transmembrane region" description="Helical" evidence="1">
    <location>
        <begin position="12"/>
        <end position="34"/>
    </location>
</feature>
<comment type="caution">
    <text evidence="2">The sequence shown here is derived from an EMBL/GenBank/DDBJ whole genome shotgun (WGS) entry which is preliminary data.</text>
</comment>
<proteinExistence type="predicted"/>
<feature type="transmembrane region" description="Helical" evidence="1">
    <location>
        <begin position="46"/>
        <end position="68"/>
    </location>
</feature>
<keyword evidence="3" id="KW-1185">Reference proteome</keyword>
<evidence type="ECO:0000313" key="2">
    <source>
        <dbReference type="EMBL" id="GKX62525.1"/>
    </source>
</evidence>
<sequence length="284" mass="30519">MELGWHEWPLMLFTVLGQCAVGGFIVLALALLCGKTDERQRKSIHRGMFFIWVLMGIAFLASVMHLGTMSRAFNSLNRIGESGLSNEIAFGSIFFAIGGIYWLVAILGKMPKALGKVWLVIAMIAGVAFVYAMCRVYQIETVPTWDNGYTTLNFFLTMLIGGSLLGSMLKNSDGDCRGKGLAAIGVIALIISACSGLMQGSELVSLHSSVTSATVLVPQYGQLMALRLVMVAAGLSLWIVPMLSEKRAGTAIMMLGFVLVACGELIGRAVFYNLHMTVGVTFGG</sequence>
<keyword evidence="1" id="KW-0812">Transmembrane</keyword>
<accession>A0ABQ5LG13</accession>
<name>A0ABQ5LG13_9GAMM</name>
<gene>
    <name evidence="2" type="primary">dmsC</name>
    <name evidence="2" type="ORF">SOASR032_10940</name>
</gene>
<feature type="transmembrane region" description="Helical" evidence="1">
    <location>
        <begin position="220"/>
        <end position="240"/>
    </location>
</feature>
<reference evidence="2" key="1">
    <citation type="submission" date="2022-06" db="EMBL/GenBank/DDBJ databases">
        <title>Draft genome sequences of Pragia fontium str. JCM24417.</title>
        <authorList>
            <person name="Wakabayashi Y."/>
            <person name="Kojima K."/>
        </authorList>
    </citation>
    <scope>NUCLEOTIDE SEQUENCE</scope>
    <source>
        <strain evidence="2">JCM 24417</strain>
    </source>
</reference>
<evidence type="ECO:0000256" key="1">
    <source>
        <dbReference type="SAM" id="Phobius"/>
    </source>
</evidence>
<dbReference type="RefSeq" id="WP_114986784.1">
    <property type="nucleotide sequence ID" value="NZ_BRLJ01000002.1"/>
</dbReference>
<dbReference type="Pfam" id="PF04976">
    <property type="entry name" value="DmsC"/>
    <property type="match status" value="1"/>
</dbReference>
<feature type="transmembrane region" description="Helical" evidence="1">
    <location>
        <begin position="150"/>
        <end position="169"/>
    </location>
</feature>
<dbReference type="InterPro" id="IPR007059">
    <property type="entry name" value="DmsC"/>
</dbReference>
<protein>
    <submittedName>
        <fullName evidence="2">Dimethyl sulfoxide reductase subunit C</fullName>
    </submittedName>
</protein>
<feature type="transmembrane region" description="Helical" evidence="1">
    <location>
        <begin position="181"/>
        <end position="200"/>
    </location>
</feature>
<feature type="transmembrane region" description="Helical" evidence="1">
    <location>
        <begin position="88"/>
        <end position="105"/>
    </location>
</feature>
<dbReference type="Proteomes" id="UP001059610">
    <property type="component" value="Unassembled WGS sequence"/>
</dbReference>
<dbReference type="PANTHER" id="PTHR38095:SF1">
    <property type="entry name" value="ANAEROBIC DIMETHYL SULFOXIDE REDUCTASE CHAIN YNFH"/>
    <property type="match status" value="1"/>
</dbReference>
<organism evidence="2 3">
    <name type="scientific">Pragia fontium</name>
    <dbReference type="NCBI Taxonomy" id="82985"/>
    <lineage>
        <taxon>Bacteria</taxon>
        <taxon>Pseudomonadati</taxon>
        <taxon>Pseudomonadota</taxon>
        <taxon>Gammaproteobacteria</taxon>
        <taxon>Enterobacterales</taxon>
        <taxon>Budviciaceae</taxon>
        <taxon>Pragia</taxon>
    </lineage>
</organism>